<evidence type="ECO:0000313" key="11">
    <source>
        <dbReference type="RefSeq" id="XP_053067117.1"/>
    </source>
</evidence>
<keyword evidence="3 6" id="KW-0863">Zinc-finger</keyword>
<dbReference type="SUPFAM" id="SSF57667">
    <property type="entry name" value="beta-beta-alpha zinc fingers"/>
    <property type="match status" value="6"/>
</dbReference>
<keyword evidence="10" id="KW-1185">Reference proteome</keyword>
<keyword evidence="2" id="KW-0677">Repeat</keyword>
<feature type="domain" description="C2H2-type" evidence="8">
    <location>
        <begin position="401"/>
        <end position="428"/>
    </location>
</feature>
<evidence type="ECO:0000259" key="8">
    <source>
        <dbReference type="PROSITE" id="PS50157"/>
    </source>
</evidence>
<reference evidence="11" key="1">
    <citation type="submission" date="2025-08" db="UniProtKB">
        <authorList>
            <consortium name="RefSeq"/>
        </authorList>
    </citation>
    <scope>IDENTIFICATION</scope>
    <source>
        <tissue evidence="11">Blood</tissue>
    </source>
</reference>
<dbReference type="GeneID" id="106984985"/>
<evidence type="ECO:0000256" key="5">
    <source>
        <dbReference type="ARBA" id="ARBA00023242"/>
    </source>
</evidence>
<gene>
    <name evidence="11" type="primary">LOC106984985</name>
</gene>
<feature type="domain" description="C2H2-type" evidence="8">
    <location>
        <begin position="373"/>
        <end position="400"/>
    </location>
</feature>
<dbReference type="Gene3D" id="3.30.160.60">
    <property type="entry name" value="Classic Zinc Finger"/>
    <property type="match status" value="10"/>
</dbReference>
<dbReference type="InterPro" id="IPR036051">
    <property type="entry name" value="KRAB_dom_sf"/>
</dbReference>
<dbReference type="Pfam" id="PF01352">
    <property type="entry name" value="KRAB"/>
    <property type="match status" value="1"/>
</dbReference>
<name>A0ABM3P612_ACIJB</name>
<sequence length="593" mass="66026">MKAQDKSSSVRLQRFGRDFRRPGCGGRFGCSWVFSVATDREGAGRGPVPGAPTGVRGSATPPVLPRAWPGTAGPGQSPMAVAAPRDPAEGRVTFEDVAVYFSGEEWGLLDEAQRCLYQDVMLETLAHITSLGCWHGAGDEEAPEQSVSVQGVSRGRTSKAAVSSQKAPPREVCVPDLRELLHSTEHHATPGGQKLHKMGACDKQVYFDTDLAHQQQRTGEKCFGSNRGGASSWKDYTFCVSGKPFSCGEVVRDLLASSRFLPDRATHAREKSDRRAECGAASHGRRTPCTSGEGAKDLTCRHTLVRHQRHLSRERCFMCSECGKSFSKSYSLSDHWRVHTGEKPYECGQCGKSFRQSSSLIQHRRVHTGARPHECDECGKLFSNKSNLIKHRRIHTGERPYECSECGKSFSESSALLQHRSVHTGERPYECSECGKFFTYHSSLIKHQRVHSGSRPYECSECGKSFTQNSSLIEHRRVHSGERPYKCSECEKSFSQSSALLQHRRVHTGERPYECSECGKFFTYSSSLLKHQRVHTGSRPYECAECGKSFTQNSSLIKHRRVHTGERPYECSECGKSFSHSSSLIKHRKVHTG</sequence>
<keyword evidence="1" id="KW-0479">Metal-binding</keyword>
<dbReference type="CDD" id="cd07765">
    <property type="entry name" value="KRAB_A-box"/>
    <property type="match status" value="1"/>
</dbReference>
<dbReference type="SUPFAM" id="SSF109640">
    <property type="entry name" value="KRAB domain (Kruppel-associated box)"/>
    <property type="match status" value="1"/>
</dbReference>
<dbReference type="InterPro" id="IPR050826">
    <property type="entry name" value="Krueppel_C2H2_ZnFinger"/>
</dbReference>
<dbReference type="InterPro" id="IPR036236">
    <property type="entry name" value="Znf_C2H2_sf"/>
</dbReference>
<feature type="domain" description="KRAB" evidence="9">
    <location>
        <begin position="92"/>
        <end position="168"/>
    </location>
</feature>
<feature type="compositionally biased region" description="Basic and acidic residues" evidence="7">
    <location>
        <begin position="265"/>
        <end position="277"/>
    </location>
</feature>
<evidence type="ECO:0000256" key="7">
    <source>
        <dbReference type="SAM" id="MobiDB-lite"/>
    </source>
</evidence>
<proteinExistence type="predicted"/>
<dbReference type="PROSITE" id="PS50157">
    <property type="entry name" value="ZINC_FINGER_C2H2_2"/>
    <property type="match status" value="10"/>
</dbReference>
<protein>
    <submittedName>
        <fullName evidence="11">Zinc finger protein 154-like isoform X2</fullName>
    </submittedName>
</protein>
<dbReference type="PANTHER" id="PTHR24377">
    <property type="entry name" value="IP01015P-RELATED"/>
    <property type="match status" value="1"/>
</dbReference>
<dbReference type="Pfam" id="PF00096">
    <property type="entry name" value="zf-C2H2"/>
    <property type="match status" value="10"/>
</dbReference>
<evidence type="ECO:0000256" key="2">
    <source>
        <dbReference type="ARBA" id="ARBA00022737"/>
    </source>
</evidence>
<dbReference type="InterPro" id="IPR013087">
    <property type="entry name" value="Znf_C2H2_type"/>
</dbReference>
<organism evidence="10 11">
    <name type="scientific">Acinonyx jubatus</name>
    <name type="common">Cheetah</name>
    <dbReference type="NCBI Taxonomy" id="32536"/>
    <lineage>
        <taxon>Eukaryota</taxon>
        <taxon>Metazoa</taxon>
        <taxon>Chordata</taxon>
        <taxon>Craniata</taxon>
        <taxon>Vertebrata</taxon>
        <taxon>Euteleostomi</taxon>
        <taxon>Mammalia</taxon>
        <taxon>Eutheria</taxon>
        <taxon>Laurasiatheria</taxon>
        <taxon>Carnivora</taxon>
        <taxon>Feliformia</taxon>
        <taxon>Felidae</taxon>
        <taxon>Felinae</taxon>
        <taxon>Acinonyx</taxon>
    </lineage>
</organism>
<feature type="domain" description="C2H2-type" evidence="8">
    <location>
        <begin position="485"/>
        <end position="512"/>
    </location>
</feature>
<dbReference type="Gene3D" id="6.10.140.140">
    <property type="match status" value="1"/>
</dbReference>
<feature type="region of interest" description="Disordered" evidence="7">
    <location>
        <begin position="41"/>
        <end position="60"/>
    </location>
</feature>
<feature type="domain" description="C2H2-type" evidence="8">
    <location>
        <begin position="345"/>
        <end position="372"/>
    </location>
</feature>
<feature type="region of interest" description="Disordered" evidence="7">
    <location>
        <begin position="265"/>
        <end position="290"/>
    </location>
</feature>
<dbReference type="PROSITE" id="PS00028">
    <property type="entry name" value="ZINC_FINGER_C2H2_1"/>
    <property type="match status" value="10"/>
</dbReference>
<dbReference type="InterPro" id="IPR001909">
    <property type="entry name" value="KRAB"/>
</dbReference>
<dbReference type="SMART" id="SM00349">
    <property type="entry name" value="KRAB"/>
    <property type="match status" value="1"/>
</dbReference>
<feature type="domain" description="C2H2-type" evidence="8">
    <location>
        <begin position="541"/>
        <end position="568"/>
    </location>
</feature>
<keyword evidence="5" id="KW-0539">Nucleus</keyword>
<evidence type="ECO:0000259" key="9">
    <source>
        <dbReference type="PROSITE" id="PS50805"/>
    </source>
</evidence>
<evidence type="ECO:0000256" key="3">
    <source>
        <dbReference type="ARBA" id="ARBA00022771"/>
    </source>
</evidence>
<feature type="domain" description="C2H2-type" evidence="8">
    <location>
        <begin position="457"/>
        <end position="484"/>
    </location>
</feature>
<accession>A0ABM3P612</accession>
<feature type="domain" description="C2H2-type" evidence="8">
    <location>
        <begin position="317"/>
        <end position="344"/>
    </location>
</feature>
<evidence type="ECO:0000256" key="1">
    <source>
        <dbReference type="ARBA" id="ARBA00022723"/>
    </source>
</evidence>
<evidence type="ECO:0000256" key="4">
    <source>
        <dbReference type="ARBA" id="ARBA00022833"/>
    </source>
</evidence>
<feature type="domain" description="C2H2-type" evidence="8">
    <location>
        <begin position="569"/>
        <end position="593"/>
    </location>
</feature>
<evidence type="ECO:0000256" key="6">
    <source>
        <dbReference type="PROSITE-ProRule" id="PRU00042"/>
    </source>
</evidence>
<dbReference type="Proteomes" id="UP001652583">
    <property type="component" value="Chromosome E2"/>
</dbReference>
<keyword evidence="4" id="KW-0862">Zinc</keyword>
<evidence type="ECO:0000313" key="10">
    <source>
        <dbReference type="Proteomes" id="UP001652583"/>
    </source>
</evidence>
<feature type="domain" description="C2H2-type" evidence="8">
    <location>
        <begin position="429"/>
        <end position="456"/>
    </location>
</feature>
<dbReference type="RefSeq" id="XP_053067117.1">
    <property type="nucleotide sequence ID" value="XM_053211142.1"/>
</dbReference>
<dbReference type="PROSITE" id="PS50805">
    <property type="entry name" value="KRAB"/>
    <property type="match status" value="1"/>
</dbReference>
<dbReference type="SMART" id="SM00355">
    <property type="entry name" value="ZnF_C2H2"/>
    <property type="match status" value="10"/>
</dbReference>
<feature type="domain" description="C2H2-type" evidence="8">
    <location>
        <begin position="513"/>
        <end position="540"/>
    </location>
</feature>